<dbReference type="EMBL" id="JAJUBB010000022">
    <property type="protein sequence ID" value="MDD1783677.1"/>
    <property type="molecule type" value="Genomic_DNA"/>
</dbReference>
<dbReference type="InterPro" id="IPR014917">
    <property type="entry name" value="DUF1800"/>
</dbReference>
<proteinExistence type="predicted"/>
<dbReference type="RefSeq" id="WP_274144717.1">
    <property type="nucleotide sequence ID" value="NZ_JAJUBB010000022.1"/>
</dbReference>
<sequence length="515" mass="57949">MTSTDTDSLQLSTFSRASRWLDLTTFGPKMDEPDKLINQSAKAWFDAQIALPQSSHRMQILRQFEALDKGKIPSRSSRIRAWLDIALYGNDQLRQRVGYVLSQIFVASDKDATLSKHAEALAAYNDLLCLNAFSHYKTLLKAVSTSSVMGHYLTMVDNKKGDETGRKPDENYAREIMQLFSVGLNERNLDGSYVLDADGVPKPCYSEKDIQELARVFTGWVSKDKKLVDPMTTNESFHDRGEKHILGHRFPANVAAEEEMDKVMEILSQHPSTPPNLCKNLIQKLVTSNPSPDYVKRVASVFVDNGKGVRGDMKAVFWAILSDNDAFSKLPPQISKAREPWLSLVYIYRALNAKPGGNSPLVGTDLVYLRTCNQYPLGSPSVFNFYQPDYAPQGVVSNQGLVAPEMEIIDWSHVIYVHNQIFALTRLNLQGPKTPNKKQLYVDVESLKNHLVNGDITGFIHEVSARFFNAQMPSDLKHHLTEQHNSVKQVAGKSVQRLLFIALSSPYFHVMENRA</sequence>
<comment type="caution">
    <text evidence="1">The sequence shown here is derived from an EMBL/GenBank/DDBJ whole genome shotgun (WGS) entry which is preliminary data.</text>
</comment>
<dbReference type="Pfam" id="PF08811">
    <property type="entry name" value="DUF1800"/>
    <property type="match status" value="1"/>
</dbReference>
<organism evidence="1 2">
    <name type="scientific">Enterovibrio qingdaonensis</name>
    <dbReference type="NCBI Taxonomy" id="2899818"/>
    <lineage>
        <taxon>Bacteria</taxon>
        <taxon>Pseudomonadati</taxon>
        <taxon>Pseudomonadota</taxon>
        <taxon>Gammaproteobacteria</taxon>
        <taxon>Vibrionales</taxon>
        <taxon>Vibrionaceae</taxon>
        <taxon>Enterovibrio</taxon>
    </lineage>
</organism>
<dbReference type="Proteomes" id="UP001149821">
    <property type="component" value="Unassembled WGS sequence"/>
</dbReference>
<gene>
    <name evidence="1" type="ORF">LRP49_21095</name>
</gene>
<evidence type="ECO:0000313" key="2">
    <source>
        <dbReference type="Proteomes" id="UP001149821"/>
    </source>
</evidence>
<protein>
    <submittedName>
        <fullName evidence="1">DUF1800 domain-containing protein</fullName>
    </submittedName>
</protein>
<reference evidence="1" key="1">
    <citation type="submission" date="2021-12" db="EMBL/GenBank/DDBJ databases">
        <title>Enterovibrio ZSDZ35 sp. nov. and Enterovibrio ZSDZ42 sp. nov., isolated from coastal seawater in Qingdao.</title>
        <authorList>
            <person name="Zhang P."/>
        </authorList>
    </citation>
    <scope>NUCLEOTIDE SEQUENCE</scope>
    <source>
        <strain evidence="1">ZSDZ35</strain>
    </source>
</reference>
<evidence type="ECO:0000313" key="1">
    <source>
        <dbReference type="EMBL" id="MDD1783677.1"/>
    </source>
</evidence>
<accession>A0ABT5QRS7</accession>
<keyword evidence="2" id="KW-1185">Reference proteome</keyword>
<dbReference type="PANTHER" id="PTHR43737:SF1">
    <property type="entry name" value="DUF1501 DOMAIN-CONTAINING PROTEIN"/>
    <property type="match status" value="1"/>
</dbReference>
<dbReference type="PANTHER" id="PTHR43737">
    <property type="entry name" value="BLL7424 PROTEIN"/>
    <property type="match status" value="1"/>
</dbReference>
<name>A0ABT5QRS7_9GAMM</name>